<dbReference type="AlphaFoldDB" id="Q6MR53"/>
<dbReference type="HOGENOM" id="CLU_172352_0_0_7"/>
<feature type="signal peptide" evidence="1">
    <location>
        <begin position="1"/>
        <end position="31"/>
    </location>
</feature>
<dbReference type="KEGG" id="bba:Bd0246"/>
<sequence>MTFLIPTRSYQMIKILIQTTFMILFSAAASAAYLPPAENVSYWCYQGCIDDYYSNHNECVAKCYGGRTNPRPKINQHPQQKQNCQDNSQAETMAAACCSWGENIKGCMPGC</sequence>
<accession>Q6MR53</accession>
<evidence type="ECO:0000256" key="1">
    <source>
        <dbReference type="SAM" id="SignalP"/>
    </source>
</evidence>
<gene>
    <name evidence="2" type="ordered locus">Bd0246</name>
</gene>
<evidence type="ECO:0000313" key="2">
    <source>
        <dbReference type="EMBL" id="CAE77905.1"/>
    </source>
</evidence>
<evidence type="ECO:0000313" key="3">
    <source>
        <dbReference type="Proteomes" id="UP000008080"/>
    </source>
</evidence>
<protein>
    <submittedName>
        <fullName evidence="2">Uncharacterized protein</fullName>
    </submittedName>
</protein>
<name>Q6MR53_BDEBA</name>
<dbReference type="EMBL" id="BX842646">
    <property type="protein sequence ID" value="CAE77905.1"/>
    <property type="molecule type" value="Genomic_DNA"/>
</dbReference>
<dbReference type="Proteomes" id="UP000008080">
    <property type="component" value="Chromosome"/>
</dbReference>
<proteinExistence type="predicted"/>
<feature type="chain" id="PRO_5004277899" evidence="1">
    <location>
        <begin position="32"/>
        <end position="111"/>
    </location>
</feature>
<reference evidence="2 3" key="1">
    <citation type="journal article" date="2004" name="Science">
        <title>A predator unmasked: life cycle of Bdellovibrio bacteriovorus from a genomic perspective.</title>
        <authorList>
            <person name="Rendulic S."/>
            <person name="Jagtap P."/>
            <person name="Rosinus A."/>
            <person name="Eppinger M."/>
            <person name="Baar C."/>
            <person name="Lanz C."/>
            <person name="Keller H."/>
            <person name="Lambert C."/>
            <person name="Evans K.J."/>
            <person name="Goesmann A."/>
            <person name="Meyer F."/>
            <person name="Sockett R.E."/>
            <person name="Schuster S.C."/>
        </authorList>
    </citation>
    <scope>NUCLEOTIDE SEQUENCE [LARGE SCALE GENOMIC DNA]</scope>
    <source>
        <strain evidence="3">ATCC 15356 / DSM 50701 / NCIMB 9529 / HD100</strain>
    </source>
</reference>
<keyword evidence="1" id="KW-0732">Signal</keyword>
<keyword evidence="3" id="KW-1185">Reference proteome</keyword>
<dbReference type="STRING" id="264462.Bd0246"/>
<organism evidence="2 3">
    <name type="scientific">Bdellovibrio bacteriovorus (strain ATCC 15356 / DSM 50701 / NCIMB 9529 / HD100)</name>
    <dbReference type="NCBI Taxonomy" id="264462"/>
    <lineage>
        <taxon>Bacteria</taxon>
        <taxon>Pseudomonadati</taxon>
        <taxon>Bdellovibrionota</taxon>
        <taxon>Bdellovibrionia</taxon>
        <taxon>Bdellovibrionales</taxon>
        <taxon>Pseudobdellovibrionaceae</taxon>
        <taxon>Bdellovibrio</taxon>
    </lineage>
</organism>